<evidence type="ECO:0000313" key="4">
    <source>
        <dbReference type="EMBL" id="MFD2023912.1"/>
    </source>
</evidence>
<keyword evidence="2" id="KW-0812">Transmembrane</keyword>
<evidence type="ECO:0000256" key="1">
    <source>
        <dbReference type="ARBA" id="ARBA00022801"/>
    </source>
</evidence>
<dbReference type="EMBL" id="JBHUHF010000001">
    <property type="protein sequence ID" value="MFD2023912.1"/>
    <property type="molecule type" value="Genomic_DNA"/>
</dbReference>
<comment type="caution">
    <text evidence="4">The sequence shown here is derived from an EMBL/GenBank/DDBJ whole genome shotgun (WGS) entry which is preliminary data.</text>
</comment>
<evidence type="ECO:0000313" key="5">
    <source>
        <dbReference type="Proteomes" id="UP001597338"/>
    </source>
</evidence>
<keyword evidence="2" id="KW-1133">Transmembrane helix</keyword>
<dbReference type="PANTHER" id="PTHR48081:SF33">
    <property type="entry name" value="KYNURENINE FORMAMIDASE"/>
    <property type="match status" value="1"/>
</dbReference>
<reference evidence="5" key="1">
    <citation type="journal article" date="2019" name="Int. J. Syst. Evol. Microbiol.">
        <title>The Global Catalogue of Microorganisms (GCM) 10K type strain sequencing project: providing services to taxonomists for standard genome sequencing and annotation.</title>
        <authorList>
            <consortium name="The Broad Institute Genomics Platform"/>
            <consortium name="The Broad Institute Genome Sequencing Center for Infectious Disease"/>
            <person name="Wu L."/>
            <person name="Ma J."/>
        </authorList>
    </citation>
    <scope>NUCLEOTIDE SEQUENCE [LARGE SCALE GENOMIC DNA]</scope>
    <source>
        <strain evidence="5">CCM 7043</strain>
    </source>
</reference>
<feature type="transmembrane region" description="Helical" evidence="2">
    <location>
        <begin position="69"/>
        <end position="88"/>
    </location>
</feature>
<dbReference type="Gene3D" id="3.40.50.1820">
    <property type="entry name" value="alpha/beta hydrolase"/>
    <property type="match status" value="1"/>
</dbReference>
<name>A0ABW4V3D0_9MICO</name>
<feature type="transmembrane region" description="Helical" evidence="2">
    <location>
        <begin position="32"/>
        <end position="57"/>
    </location>
</feature>
<dbReference type="InterPro" id="IPR029058">
    <property type="entry name" value="AB_hydrolase_fold"/>
</dbReference>
<dbReference type="RefSeq" id="WP_377195920.1">
    <property type="nucleotide sequence ID" value="NZ_JBHUHF010000001.1"/>
</dbReference>
<evidence type="ECO:0000259" key="3">
    <source>
        <dbReference type="Pfam" id="PF20434"/>
    </source>
</evidence>
<dbReference type="Pfam" id="PF20434">
    <property type="entry name" value="BD-FAE"/>
    <property type="match status" value="1"/>
</dbReference>
<keyword evidence="2" id="KW-0472">Membrane</keyword>
<proteinExistence type="predicted"/>
<sequence>MPFGYLASAVILGLCVLAALRPWPGHSLFGTVVYVVGMTFNELPVVALVLALAPTVLALAQGDLSSPGGLAAAVVMLVVVIGIVLVAWRAVRARHEPEHALEEALGRGWRDRIAPEHAAHLRVAPDTWRGLLLPLLRRHHGVRHLRGLSYGEHGRRNTLDVYVPRGTAPSGPVFVHFHGGHFVSGAKDRESLHLLYQLAAHGWTCVSANYRLAPRAAFPDHVVDAKRVLHWVRTQGPERGLGAGPVFVGGSSAGAHIATCTALTAGDPALQPGFEEADTSVAGVVGMYGYYGPVTEDPGSSPAASVHAGAPPAYLTHGTRDTVAPIEWAREFKDRLAAVSDQPVVWSEIADGQHTFDYFASVRARVVADRIEGFAAWVLSRTP</sequence>
<evidence type="ECO:0000256" key="2">
    <source>
        <dbReference type="SAM" id="Phobius"/>
    </source>
</evidence>
<organism evidence="4 5">
    <name type="scientific">Promicromonospora aerolata</name>
    <dbReference type="NCBI Taxonomy" id="195749"/>
    <lineage>
        <taxon>Bacteria</taxon>
        <taxon>Bacillati</taxon>
        <taxon>Actinomycetota</taxon>
        <taxon>Actinomycetes</taxon>
        <taxon>Micrococcales</taxon>
        <taxon>Promicromonosporaceae</taxon>
        <taxon>Promicromonospora</taxon>
    </lineage>
</organism>
<keyword evidence="1 4" id="KW-0378">Hydrolase</keyword>
<dbReference type="InterPro" id="IPR049492">
    <property type="entry name" value="BD-FAE-like_dom"/>
</dbReference>
<accession>A0ABW4V3D0</accession>
<dbReference type="SUPFAM" id="SSF53474">
    <property type="entry name" value="alpha/beta-Hydrolases"/>
    <property type="match status" value="1"/>
</dbReference>
<dbReference type="GO" id="GO:0016787">
    <property type="term" value="F:hydrolase activity"/>
    <property type="evidence" value="ECO:0007669"/>
    <property type="project" value="UniProtKB-KW"/>
</dbReference>
<protein>
    <submittedName>
        <fullName evidence="4">Alpha/beta hydrolase</fullName>
    </submittedName>
</protein>
<dbReference type="PANTHER" id="PTHR48081">
    <property type="entry name" value="AB HYDROLASE SUPERFAMILY PROTEIN C4A8.06C"/>
    <property type="match status" value="1"/>
</dbReference>
<keyword evidence="5" id="KW-1185">Reference proteome</keyword>
<gene>
    <name evidence="4" type="ORF">ACFSL2_00120</name>
</gene>
<feature type="domain" description="BD-FAE-like" evidence="3">
    <location>
        <begin position="159"/>
        <end position="289"/>
    </location>
</feature>
<dbReference type="InterPro" id="IPR050300">
    <property type="entry name" value="GDXG_lipolytic_enzyme"/>
</dbReference>
<dbReference type="Proteomes" id="UP001597338">
    <property type="component" value="Unassembled WGS sequence"/>
</dbReference>